<evidence type="ECO:0000313" key="3">
    <source>
        <dbReference type="Proteomes" id="UP000318102"/>
    </source>
</evidence>
<protein>
    <submittedName>
        <fullName evidence="2">DUF2232 domain-containing protein</fullName>
    </submittedName>
</protein>
<feature type="transmembrane region" description="Helical" evidence="1">
    <location>
        <begin position="203"/>
        <end position="224"/>
    </location>
</feature>
<keyword evidence="1" id="KW-0812">Transmembrane</keyword>
<evidence type="ECO:0000256" key="1">
    <source>
        <dbReference type="SAM" id="Phobius"/>
    </source>
</evidence>
<feature type="transmembrane region" description="Helical" evidence="1">
    <location>
        <begin position="37"/>
        <end position="64"/>
    </location>
</feature>
<organism evidence="2 3">
    <name type="scientific">Paenibacillus agilis</name>
    <dbReference type="NCBI Taxonomy" id="3020863"/>
    <lineage>
        <taxon>Bacteria</taxon>
        <taxon>Bacillati</taxon>
        <taxon>Bacillota</taxon>
        <taxon>Bacilli</taxon>
        <taxon>Bacillales</taxon>
        <taxon>Paenibacillaceae</taxon>
        <taxon>Paenibacillus</taxon>
    </lineage>
</organism>
<gene>
    <name evidence="2" type="ORF">FPZ44_18790</name>
</gene>
<feature type="transmembrane region" description="Helical" evidence="1">
    <location>
        <begin position="96"/>
        <end position="121"/>
    </location>
</feature>
<feature type="transmembrane region" description="Helical" evidence="1">
    <location>
        <begin position="70"/>
        <end position="89"/>
    </location>
</feature>
<dbReference type="PANTHER" id="PTHR41324:SF1">
    <property type="entry name" value="DUF2232 DOMAIN-CONTAINING PROTEIN"/>
    <property type="match status" value="1"/>
</dbReference>
<comment type="caution">
    <text evidence="2">The sequence shown here is derived from an EMBL/GenBank/DDBJ whole genome shotgun (WGS) entry which is preliminary data.</text>
</comment>
<dbReference type="AlphaFoldDB" id="A0A559IQ97"/>
<dbReference type="OrthoDB" id="2987886at2"/>
<dbReference type="InterPro" id="IPR018710">
    <property type="entry name" value="DUF2232"/>
</dbReference>
<dbReference type="PANTHER" id="PTHR41324">
    <property type="entry name" value="MEMBRANE PROTEIN-RELATED"/>
    <property type="match status" value="1"/>
</dbReference>
<accession>A0A559IQ97</accession>
<dbReference type="Proteomes" id="UP000318102">
    <property type="component" value="Unassembled WGS sequence"/>
</dbReference>
<sequence length="306" mass="34266">MNNRWTALGWAVAALVLLLSFGTLMQPITMSFVAIPFVVLFTTLSTAAFMACVAAVLLIVFLLLQPIGSIVVLISLYFIIPAIVMGFLFKRQRTGWSVFVGGTLAFLIESLLALGLTSYLFQVDITTYLHEYLTQYQKLAAEMGVVMPNMPSVDEQVAYISMRLPSLLIAGAIYIGAITYALSRRLLTAQGVSVQRMKPVKYWMLPKSLLWYYLIAMILELVIVKEAGSFLTLVIVNLYEILQVAFIVQGVSFLFFYADFKGWKRALPVTLTILVVIFPPFQYICRLVGIIDMAFPLRQAVSRPKQ</sequence>
<feature type="transmembrane region" description="Helical" evidence="1">
    <location>
        <begin position="6"/>
        <end position="25"/>
    </location>
</feature>
<keyword evidence="3" id="KW-1185">Reference proteome</keyword>
<dbReference type="RefSeq" id="WP_144992628.1">
    <property type="nucleotide sequence ID" value="NZ_VNJK01000002.1"/>
</dbReference>
<dbReference type="Pfam" id="PF09991">
    <property type="entry name" value="DUF2232"/>
    <property type="match status" value="1"/>
</dbReference>
<dbReference type="EMBL" id="VNJK01000002">
    <property type="protein sequence ID" value="TVX89796.1"/>
    <property type="molecule type" value="Genomic_DNA"/>
</dbReference>
<feature type="transmembrane region" description="Helical" evidence="1">
    <location>
        <begin position="157"/>
        <end position="182"/>
    </location>
</feature>
<proteinExistence type="predicted"/>
<feature type="transmembrane region" description="Helical" evidence="1">
    <location>
        <begin position="230"/>
        <end position="257"/>
    </location>
</feature>
<reference evidence="2 3" key="1">
    <citation type="submission" date="2019-07" db="EMBL/GenBank/DDBJ databases">
        <authorList>
            <person name="Kim J."/>
        </authorList>
    </citation>
    <scope>NUCLEOTIDE SEQUENCE [LARGE SCALE GENOMIC DNA]</scope>
    <source>
        <strain evidence="2 3">N4</strain>
    </source>
</reference>
<name>A0A559IQ97_9BACL</name>
<feature type="transmembrane region" description="Helical" evidence="1">
    <location>
        <begin position="269"/>
        <end position="291"/>
    </location>
</feature>
<evidence type="ECO:0000313" key="2">
    <source>
        <dbReference type="EMBL" id="TVX89796.1"/>
    </source>
</evidence>
<keyword evidence="1" id="KW-0472">Membrane</keyword>
<keyword evidence="1" id="KW-1133">Transmembrane helix</keyword>